<keyword evidence="2" id="KW-1185">Reference proteome</keyword>
<keyword evidence="1" id="KW-0808">Transferase</keyword>
<comment type="caution">
    <text evidence="1">The sequence shown here is derived from an EMBL/GenBank/DDBJ whole genome shotgun (WGS) entry which is preliminary data.</text>
</comment>
<name>A0A314YJZ8_PRUYE</name>
<dbReference type="GO" id="GO:0032259">
    <property type="term" value="P:methylation"/>
    <property type="evidence" value="ECO:0007669"/>
    <property type="project" value="UniProtKB-KW"/>
</dbReference>
<dbReference type="GO" id="GO:0008168">
    <property type="term" value="F:methyltransferase activity"/>
    <property type="evidence" value="ECO:0007669"/>
    <property type="project" value="UniProtKB-KW"/>
</dbReference>
<keyword evidence="1" id="KW-0489">Methyltransferase</keyword>
<dbReference type="EMBL" id="PJQY01001074">
    <property type="protein sequence ID" value="PQQ05549.1"/>
    <property type="molecule type" value="Genomic_DNA"/>
</dbReference>
<accession>A0A314YJZ8</accession>
<evidence type="ECO:0000313" key="2">
    <source>
        <dbReference type="Proteomes" id="UP000250321"/>
    </source>
</evidence>
<proteinExistence type="predicted"/>
<sequence>MAETVYSISALPHLYELIKKCITPSHGVVYMAAKKHYFGVGGGTRRFLSIVEKDGILEVLKM</sequence>
<dbReference type="Proteomes" id="UP000250321">
    <property type="component" value="Unassembled WGS sequence"/>
</dbReference>
<evidence type="ECO:0000313" key="1">
    <source>
        <dbReference type="EMBL" id="PQQ05549.1"/>
    </source>
</evidence>
<protein>
    <submittedName>
        <fullName evidence="1">Histidine protein methyltransferase 1 homolog</fullName>
    </submittedName>
</protein>
<dbReference type="AlphaFoldDB" id="A0A314YJZ8"/>
<gene>
    <name evidence="1" type="ORF">Pyn_27148</name>
</gene>
<organism evidence="1 2">
    <name type="scientific">Prunus yedoensis var. nudiflora</name>
    <dbReference type="NCBI Taxonomy" id="2094558"/>
    <lineage>
        <taxon>Eukaryota</taxon>
        <taxon>Viridiplantae</taxon>
        <taxon>Streptophyta</taxon>
        <taxon>Embryophyta</taxon>
        <taxon>Tracheophyta</taxon>
        <taxon>Spermatophyta</taxon>
        <taxon>Magnoliopsida</taxon>
        <taxon>eudicotyledons</taxon>
        <taxon>Gunneridae</taxon>
        <taxon>Pentapetalae</taxon>
        <taxon>rosids</taxon>
        <taxon>fabids</taxon>
        <taxon>Rosales</taxon>
        <taxon>Rosaceae</taxon>
        <taxon>Amygdaloideae</taxon>
        <taxon>Amygdaleae</taxon>
        <taxon>Prunus</taxon>
    </lineage>
</organism>
<reference evidence="1 2" key="1">
    <citation type="submission" date="2018-02" db="EMBL/GenBank/DDBJ databases">
        <title>Draft genome of wild Prunus yedoensis var. nudiflora.</title>
        <authorList>
            <person name="Baek S."/>
            <person name="Kim J.-H."/>
            <person name="Choi K."/>
            <person name="Kim G.-B."/>
            <person name="Cho A."/>
            <person name="Jang H."/>
            <person name="Shin C.-H."/>
            <person name="Yu H.-J."/>
            <person name="Mun J.-H."/>
        </authorList>
    </citation>
    <scope>NUCLEOTIDE SEQUENCE [LARGE SCALE GENOMIC DNA]</scope>
    <source>
        <strain evidence="2">cv. Jeju island</strain>
        <tissue evidence="1">Leaf</tissue>
    </source>
</reference>
<dbReference type="OrthoDB" id="1745372at2759"/>
<dbReference type="STRING" id="2094558.A0A314YJZ8"/>